<dbReference type="InterPro" id="IPR029063">
    <property type="entry name" value="SAM-dependent_MTases_sf"/>
</dbReference>
<protein>
    <recommendedName>
        <fullName evidence="1">DNA (cytosine-5-)-methyltransferase</fullName>
        <ecNumber evidence="1">2.1.1.37</ecNumber>
    </recommendedName>
</protein>
<dbReference type="GO" id="GO:0032259">
    <property type="term" value="P:methylation"/>
    <property type="evidence" value="ECO:0007669"/>
    <property type="project" value="UniProtKB-KW"/>
</dbReference>
<sequence length="213" mass="23966">MGFCEIDPYCQKVLRKHWPDVPIYEDIRKLDGQDYKGAVDIITGGFPCQAFRHAGKRRGKDDDRNLWPEMARVIRETRPNFIVGENTYGIVSMELDNVLSDLEGFGYTAEAIVIPACAVESHQGRQRVWILAHTMQGKRSFGRDVPGGRWESKQISWNGMGEKKATPRVVGKFDGIPNGLDRIRSLGNAIVPQVAEMIFRAIDDSVCQGQESK</sequence>
<dbReference type="PROSITE" id="PS51679">
    <property type="entry name" value="SAM_MT_C5"/>
    <property type="match status" value="1"/>
</dbReference>
<keyword evidence="3" id="KW-0808">Transferase</keyword>
<keyword evidence="2" id="KW-0489">Methyltransferase</keyword>
<comment type="caution">
    <text evidence="5">The sequence shown here is derived from an EMBL/GenBank/DDBJ whole genome shotgun (WGS) entry which is preliminary data.</text>
</comment>
<dbReference type="SUPFAM" id="SSF53335">
    <property type="entry name" value="S-adenosyl-L-methionine-dependent methyltransferases"/>
    <property type="match status" value="1"/>
</dbReference>
<dbReference type="AlphaFoldDB" id="A0A0F9ATS1"/>
<dbReference type="GO" id="GO:0003677">
    <property type="term" value="F:DNA binding"/>
    <property type="evidence" value="ECO:0007669"/>
    <property type="project" value="TreeGrafter"/>
</dbReference>
<dbReference type="EMBL" id="LAZR01041108">
    <property type="protein sequence ID" value="KKL12825.1"/>
    <property type="molecule type" value="Genomic_DNA"/>
</dbReference>
<dbReference type="GO" id="GO:0044027">
    <property type="term" value="P:negative regulation of gene expression via chromosomal CpG island methylation"/>
    <property type="evidence" value="ECO:0007669"/>
    <property type="project" value="TreeGrafter"/>
</dbReference>
<evidence type="ECO:0000256" key="1">
    <source>
        <dbReference type="ARBA" id="ARBA00011975"/>
    </source>
</evidence>
<name>A0A0F9ATS1_9ZZZZ</name>
<accession>A0A0F9ATS1</accession>
<dbReference type="GO" id="GO:0005634">
    <property type="term" value="C:nucleus"/>
    <property type="evidence" value="ECO:0007669"/>
    <property type="project" value="TreeGrafter"/>
</dbReference>
<evidence type="ECO:0000256" key="2">
    <source>
        <dbReference type="ARBA" id="ARBA00022603"/>
    </source>
</evidence>
<proteinExistence type="predicted"/>
<organism evidence="5">
    <name type="scientific">marine sediment metagenome</name>
    <dbReference type="NCBI Taxonomy" id="412755"/>
    <lineage>
        <taxon>unclassified sequences</taxon>
        <taxon>metagenomes</taxon>
        <taxon>ecological metagenomes</taxon>
    </lineage>
</organism>
<evidence type="ECO:0000256" key="3">
    <source>
        <dbReference type="ARBA" id="ARBA00022679"/>
    </source>
</evidence>
<dbReference type="InterPro" id="IPR031303">
    <property type="entry name" value="C5_meth_CS"/>
</dbReference>
<dbReference type="InterPro" id="IPR001525">
    <property type="entry name" value="C5_MeTfrase"/>
</dbReference>
<dbReference type="PANTHER" id="PTHR10629:SF52">
    <property type="entry name" value="DNA (CYTOSINE-5)-METHYLTRANSFERASE 1"/>
    <property type="match status" value="1"/>
</dbReference>
<dbReference type="InterPro" id="IPR050390">
    <property type="entry name" value="C5-Methyltransferase"/>
</dbReference>
<keyword evidence="4" id="KW-0949">S-adenosyl-L-methionine</keyword>
<evidence type="ECO:0000313" key="5">
    <source>
        <dbReference type="EMBL" id="KKL12825.1"/>
    </source>
</evidence>
<dbReference type="Pfam" id="PF00145">
    <property type="entry name" value="DNA_methylase"/>
    <property type="match status" value="1"/>
</dbReference>
<dbReference type="EC" id="2.1.1.37" evidence="1"/>
<dbReference type="GO" id="GO:0003886">
    <property type="term" value="F:DNA (cytosine-5-)-methyltransferase activity"/>
    <property type="evidence" value="ECO:0007669"/>
    <property type="project" value="UniProtKB-EC"/>
</dbReference>
<dbReference type="PROSITE" id="PS00095">
    <property type="entry name" value="C5_MTASE_2"/>
    <property type="match status" value="1"/>
</dbReference>
<evidence type="ECO:0000256" key="4">
    <source>
        <dbReference type="ARBA" id="ARBA00022691"/>
    </source>
</evidence>
<dbReference type="Gene3D" id="3.40.50.150">
    <property type="entry name" value="Vaccinia Virus protein VP39"/>
    <property type="match status" value="1"/>
</dbReference>
<dbReference type="PANTHER" id="PTHR10629">
    <property type="entry name" value="CYTOSINE-SPECIFIC METHYLTRANSFERASE"/>
    <property type="match status" value="1"/>
</dbReference>
<reference evidence="5" key="1">
    <citation type="journal article" date="2015" name="Nature">
        <title>Complex archaea that bridge the gap between prokaryotes and eukaryotes.</title>
        <authorList>
            <person name="Spang A."/>
            <person name="Saw J.H."/>
            <person name="Jorgensen S.L."/>
            <person name="Zaremba-Niedzwiedzka K."/>
            <person name="Martijn J."/>
            <person name="Lind A.E."/>
            <person name="van Eijk R."/>
            <person name="Schleper C."/>
            <person name="Guy L."/>
            <person name="Ettema T.J."/>
        </authorList>
    </citation>
    <scope>NUCLEOTIDE SEQUENCE</scope>
</reference>
<gene>
    <name evidence="5" type="ORF">LCGC14_2531900</name>
</gene>